<dbReference type="EMBL" id="FNFD01000035">
    <property type="protein sequence ID" value="SDL91579.1"/>
    <property type="molecule type" value="Genomic_DNA"/>
</dbReference>
<dbReference type="AlphaFoldDB" id="A0A1G9NYU7"/>
<evidence type="ECO:0000313" key="1">
    <source>
        <dbReference type="EMBL" id="SDL91579.1"/>
    </source>
</evidence>
<sequence length="89" mass="10112">MNAPLRVNEALLIAGRAFQPFQCVAWAPQDGNGELNLSVIDRTCNRLLGRNRISRSIYSDPQRLAEILREARQELCQEGFSLAPWQMPE</sequence>
<name>A0A1G9NYU7_9PSED</name>
<organism evidence="1 2">
    <name type="scientific">Pseudomonas indica</name>
    <dbReference type="NCBI Taxonomy" id="137658"/>
    <lineage>
        <taxon>Bacteria</taxon>
        <taxon>Pseudomonadati</taxon>
        <taxon>Pseudomonadota</taxon>
        <taxon>Gammaproteobacteria</taxon>
        <taxon>Pseudomonadales</taxon>
        <taxon>Pseudomonadaceae</taxon>
        <taxon>Pseudomonas</taxon>
    </lineage>
</organism>
<dbReference type="RefSeq" id="WP_084338483.1">
    <property type="nucleotide sequence ID" value="NZ_CBKZNZ010000036.1"/>
</dbReference>
<dbReference type="STRING" id="137658.SAMN05216186_13522"/>
<gene>
    <name evidence="1" type="ORF">SAMN05216186_13522</name>
</gene>
<keyword evidence="2" id="KW-1185">Reference proteome</keyword>
<proteinExistence type="predicted"/>
<accession>A0A1G9NYU7</accession>
<protein>
    <submittedName>
        <fullName evidence="1">Uncharacterized protein</fullName>
    </submittedName>
</protein>
<dbReference type="Proteomes" id="UP000198706">
    <property type="component" value="Unassembled WGS sequence"/>
</dbReference>
<dbReference type="OrthoDB" id="7007662at2"/>
<reference evidence="1 2" key="1">
    <citation type="submission" date="2016-10" db="EMBL/GenBank/DDBJ databases">
        <authorList>
            <person name="de Groot N.N."/>
        </authorList>
    </citation>
    <scope>NUCLEOTIDE SEQUENCE [LARGE SCALE GENOMIC DNA]</scope>
    <source>
        <strain evidence="1 2">JCM 21544</strain>
    </source>
</reference>
<evidence type="ECO:0000313" key="2">
    <source>
        <dbReference type="Proteomes" id="UP000198706"/>
    </source>
</evidence>